<keyword evidence="3" id="KW-1185">Reference proteome</keyword>
<gene>
    <name evidence="2" type="ORF">PSYICH_LOCUS1424</name>
</gene>
<dbReference type="Proteomes" id="UP001153636">
    <property type="component" value="Chromosome 1"/>
</dbReference>
<feature type="compositionally biased region" description="Pro residues" evidence="1">
    <location>
        <begin position="468"/>
        <end position="500"/>
    </location>
</feature>
<evidence type="ECO:0000313" key="3">
    <source>
        <dbReference type="Proteomes" id="UP001153636"/>
    </source>
</evidence>
<dbReference type="EMBL" id="OV651813">
    <property type="protein sequence ID" value="CAH1098506.1"/>
    <property type="molecule type" value="Genomic_DNA"/>
</dbReference>
<reference evidence="2" key="1">
    <citation type="submission" date="2022-01" db="EMBL/GenBank/DDBJ databases">
        <authorList>
            <person name="King R."/>
        </authorList>
    </citation>
    <scope>NUCLEOTIDE SEQUENCE</scope>
</reference>
<organism evidence="2 3">
    <name type="scientific">Psylliodes chrysocephalus</name>
    <dbReference type="NCBI Taxonomy" id="3402493"/>
    <lineage>
        <taxon>Eukaryota</taxon>
        <taxon>Metazoa</taxon>
        <taxon>Ecdysozoa</taxon>
        <taxon>Arthropoda</taxon>
        <taxon>Hexapoda</taxon>
        <taxon>Insecta</taxon>
        <taxon>Pterygota</taxon>
        <taxon>Neoptera</taxon>
        <taxon>Endopterygota</taxon>
        <taxon>Coleoptera</taxon>
        <taxon>Polyphaga</taxon>
        <taxon>Cucujiformia</taxon>
        <taxon>Chrysomeloidea</taxon>
        <taxon>Chrysomelidae</taxon>
        <taxon>Galerucinae</taxon>
        <taxon>Alticini</taxon>
        <taxon>Psylliodes</taxon>
    </lineage>
</organism>
<accession>A0A9P0CC69</accession>
<feature type="region of interest" description="Disordered" evidence="1">
    <location>
        <begin position="449"/>
        <end position="508"/>
    </location>
</feature>
<proteinExistence type="predicted"/>
<sequence>MTDLKICECRSPDDPDLCANHPLYIEACKKRFSEDELATVIQDELFWGFGVRDFRRKKFQLKGVPPKKSPYEFPFAICRAMQIPCKKKKKKKWICPAIPKKITLEDKYVMTQQEYCNYLAQPVIKPRCDYWKPVKRKRCEIEPCPPRFVQLAIPHKRRVYYNWKCYHPVLTTEMILRLEQILHTDKNLDPRDARWYYKKLDKLKKKCLRNRRKMRRKKIKERDAGGEKWLSDNIKATAQVIIDYLRDEPLFSLNYKQLMLSDAILTKLDERKILKKPKRNTKNHYKRTLVEISDKVALWMDTITKFVDMQAVEDADDFPPVTISTISDEEGEELESEIEEEMTLGEEEDEFDEWALLEELIRIYRNCTPSDYMQSDVGPMPWIKYIDILDALIWLRDLLKETGPPPPPGLLEEAMVEWLQEISPEKLNEKTLKQIHDYACAIADKLRKQGWGDDTGPQAVEAEEEKPAPPPTRPPCPPPKPPPAEPPPEKICPPPTMPEEPAPELEPCESAESGAMILGHKPSFITEHSPDAICCLSLKIWAVWLLEVCHNAHVWTKWMHEVIRQIREFAATVRGDIKLPNGQRKVLYKDEWRQFICETEEKIVFWMDYSQHVKELSDDIIENFKGRPVYCCPKCLQDHLIKNVVTAHETLDSLTEAMNMAQYWRKCLDSLVATTAALTDLDEMESSSEESVLSTIEIFEYAVCPRYVPKKKSTGSSKSDEDGDDDSSSAASEGSYRILQMDPRIEKPDCDCI</sequence>
<dbReference type="AlphaFoldDB" id="A0A9P0CC69"/>
<protein>
    <submittedName>
        <fullName evidence="2">Uncharacterized protein</fullName>
    </submittedName>
</protein>
<feature type="region of interest" description="Disordered" evidence="1">
    <location>
        <begin position="709"/>
        <end position="753"/>
    </location>
</feature>
<evidence type="ECO:0000256" key="1">
    <source>
        <dbReference type="SAM" id="MobiDB-lite"/>
    </source>
</evidence>
<dbReference type="OrthoDB" id="6777429at2759"/>
<name>A0A9P0CC69_9CUCU</name>
<feature type="compositionally biased region" description="Basic and acidic residues" evidence="1">
    <location>
        <begin position="743"/>
        <end position="753"/>
    </location>
</feature>
<evidence type="ECO:0000313" key="2">
    <source>
        <dbReference type="EMBL" id="CAH1098506.1"/>
    </source>
</evidence>